<comment type="caution">
    <text evidence="1">The sequence shown here is derived from an EMBL/GenBank/DDBJ whole genome shotgun (WGS) entry which is preliminary data.</text>
</comment>
<name>A0ACC1SW49_9HYPO</name>
<dbReference type="Proteomes" id="UP001148629">
    <property type="component" value="Unassembled WGS sequence"/>
</dbReference>
<reference evidence="1" key="1">
    <citation type="submission" date="2022-08" db="EMBL/GenBank/DDBJ databases">
        <title>Genome Sequence of Fusarium decemcellulare.</title>
        <authorList>
            <person name="Buettner E."/>
        </authorList>
    </citation>
    <scope>NUCLEOTIDE SEQUENCE</scope>
    <source>
        <strain evidence="1">Babe19</strain>
    </source>
</reference>
<gene>
    <name evidence="1" type="ORF">NM208_g1460</name>
</gene>
<proteinExistence type="predicted"/>
<protein>
    <submittedName>
        <fullName evidence="1">Uncharacterized protein</fullName>
    </submittedName>
</protein>
<sequence length="504" mass="56757">MAKSDVSRSEGKTRKWYHWYSPDDTPEERRFLLKLDLMLMPISLLSFWIKNMDYSNINNAYVSGMKEELGFVGNELVQLQTVFTVSTVVAQLPFPFLFTRVPLYILLPTMELLWGVFNLLQYRAHSFGELAAYRCMIGIFESAFFPCMQFVLGSWYRGDEIARRGAFFYVGQTVGAMSTGLLTGSIATTFGGHNGLSGWRWMFIFTSVITFPIALLGYFLYPGTPLKPNRMFLNSDDVAIARKRLERHGHLSDNAAQGNTNLDWPTIKRTLHGWKIYVLVLWDTLFWATGLHVSGGTYLLWIKSLGTYSVAEVNNLGSTAPAIGIFYLFLFAFASDMFLGRAWALSISYSWNMIGLLILVIWNVSKVAKWFAYNTIYGATVISPVFHGWANDILKHNNAERAFVLVAMNVVAQGMSAWIALVVFPTVEAPRFTKGFSFTLAASFAFLGVTQVVRHLHKRQESKREVTEDATFITESDTAFGDRQVRPAKGTAVSSSTPAILKDD</sequence>
<organism evidence="1 2">
    <name type="scientific">Fusarium decemcellulare</name>
    <dbReference type="NCBI Taxonomy" id="57161"/>
    <lineage>
        <taxon>Eukaryota</taxon>
        <taxon>Fungi</taxon>
        <taxon>Dikarya</taxon>
        <taxon>Ascomycota</taxon>
        <taxon>Pezizomycotina</taxon>
        <taxon>Sordariomycetes</taxon>
        <taxon>Hypocreomycetidae</taxon>
        <taxon>Hypocreales</taxon>
        <taxon>Nectriaceae</taxon>
        <taxon>Fusarium</taxon>
        <taxon>Fusarium decemcellulare species complex</taxon>
    </lineage>
</organism>
<evidence type="ECO:0000313" key="1">
    <source>
        <dbReference type="EMBL" id="KAJ3547536.1"/>
    </source>
</evidence>
<accession>A0ACC1SW49</accession>
<keyword evidence="2" id="KW-1185">Reference proteome</keyword>
<evidence type="ECO:0000313" key="2">
    <source>
        <dbReference type="Proteomes" id="UP001148629"/>
    </source>
</evidence>
<dbReference type="EMBL" id="JANRMS010000076">
    <property type="protein sequence ID" value="KAJ3547536.1"/>
    <property type="molecule type" value="Genomic_DNA"/>
</dbReference>